<evidence type="ECO:0000313" key="1">
    <source>
        <dbReference type="EMBL" id="KKW45465.1"/>
    </source>
</evidence>
<evidence type="ECO:0000313" key="2">
    <source>
        <dbReference type="Proteomes" id="UP000034789"/>
    </source>
</evidence>
<accession>A0A0G1YQF4</accession>
<sequence>MDESPDKKKLGLTRRQVVLGGTALALTMDAEEIRQRRESREQQRLLAAETLLNSPNVVQPAIPPLYNAAVMAEFSKH</sequence>
<dbReference type="EMBL" id="LCSD01000045">
    <property type="protein sequence ID" value="KKW45465.1"/>
    <property type="molecule type" value="Genomic_DNA"/>
</dbReference>
<dbReference type="AlphaFoldDB" id="A0A0G1YQF4"/>
<organism evidence="1 2">
    <name type="scientific">Candidatus Kaiserbacteria bacterium GW2011_GWA2_58_9</name>
    <dbReference type="NCBI Taxonomy" id="1618672"/>
    <lineage>
        <taxon>Bacteria</taxon>
        <taxon>Candidatus Kaiseribacteriota</taxon>
    </lineage>
</organism>
<name>A0A0G1YQF4_9BACT</name>
<comment type="caution">
    <text evidence="1">The sequence shown here is derived from an EMBL/GenBank/DDBJ whole genome shotgun (WGS) entry which is preliminary data.</text>
</comment>
<dbReference type="Proteomes" id="UP000034789">
    <property type="component" value="Unassembled WGS sequence"/>
</dbReference>
<proteinExistence type="predicted"/>
<gene>
    <name evidence="1" type="ORF">UY98_C0045G0002</name>
</gene>
<protein>
    <submittedName>
        <fullName evidence="1">Uncharacterized protein</fullName>
    </submittedName>
</protein>
<reference evidence="1 2" key="1">
    <citation type="journal article" date="2015" name="Nature">
        <title>rRNA introns, odd ribosomes, and small enigmatic genomes across a large radiation of phyla.</title>
        <authorList>
            <person name="Brown C.T."/>
            <person name="Hug L.A."/>
            <person name="Thomas B.C."/>
            <person name="Sharon I."/>
            <person name="Castelle C.J."/>
            <person name="Singh A."/>
            <person name="Wilkins M.J."/>
            <person name="Williams K.H."/>
            <person name="Banfield J.F."/>
        </authorList>
    </citation>
    <scope>NUCLEOTIDE SEQUENCE [LARGE SCALE GENOMIC DNA]</scope>
</reference>